<proteinExistence type="predicted"/>
<reference evidence="3" key="1">
    <citation type="submission" date="2016-10" db="EMBL/GenBank/DDBJ databases">
        <authorList>
            <person name="Varghese N."/>
            <person name="Submissions S."/>
        </authorList>
    </citation>
    <scope>NUCLEOTIDE SEQUENCE [LARGE SCALE GENOMIC DNA]</scope>
    <source>
        <strain evidence="3">LMG 26031</strain>
    </source>
</reference>
<sequence length="179" mass="19529">MISQQAKESIERIFYQSARTRLPAHAGDACEITALDAHLANKALANHIVVLTISSIVFRFLLVLHFDDDKTTRDYYLRDAEGRSLAEALMEVGNLCCGAINQQLIEYFPDLGMSTPYQLSGACVPFLTELKPAYLAAFRATIGANVQIGATLCVCASAPIDFVAHVTEVEESGGELELF</sequence>
<gene>
    <name evidence="2" type="ORF">SAMN05192539_103050</name>
</gene>
<dbReference type="RefSeq" id="WP_090871493.1">
    <property type="nucleotide sequence ID" value="NZ_FNYE01000030.1"/>
</dbReference>
<evidence type="ECO:0008006" key="4">
    <source>
        <dbReference type="Google" id="ProtNLM"/>
    </source>
</evidence>
<keyword evidence="3" id="KW-1185">Reference proteome</keyword>
<dbReference type="OrthoDB" id="8717392at2"/>
<dbReference type="AlphaFoldDB" id="A0A1H7DSS0"/>
<evidence type="ECO:0000313" key="2">
    <source>
        <dbReference type="EMBL" id="SEK01345.1"/>
    </source>
</evidence>
<evidence type="ECO:0000313" key="3">
    <source>
        <dbReference type="Proteomes" id="UP000198866"/>
    </source>
</evidence>
<organism evidence="2 3">
    <name type="scientific">Paraburkholderia diazotrophica</name>
    <dbReference type="NCBI Taxonomy" id="667676"/>
    <lineage>
        <taxon>Bacteria</taxon>
        <taxon>Pseudomonadati</taxon>
        <taxon>Pseudomonadota</taxon>
        <taxon>Betaproteobacteria</taxon>
        <taxon>Burkholderiales</taxon>
        <taxon>Burkholderiaceae</taxon>
        <taxon>Paraburkholderia</taxon>
    </lineage>
</organism>
<evidence type="ECO:0000256" key="1">
    <source>
        <dbReference type="SAM" id="Phobius"/>
    </source>
</evidence>
<dbReference type="EMBL" id="FNYE01000030">
    <property type="protein sequence ID" value="SEK01345.1"/>
    <property type="molecule type" value="Genomic_DNA"/>
</dbReference>
<protein>
    <recommendedName>
        <fullName evidence="4">Chemotaxis protein CheX</fullName>
    </recommendedName>
</protein>
<keyword evidence="1" id="KW-1133">Transmembrane helix</keyword>
<keyword evidence="1" id="KW-0812">Transmembrane</keyword>
<name>A0A1H7DSS0_9BURK</name>
<dbReference type="STRING" id="667676.SAMN05192539_103050"/>
<accession>A0A1H7DSS0</accession>
<dbReference type="Proteomes" id="UP000198866">
    <property type="component" value="Unassembled WGS sequence"/>
</dbReference>
<feature type="transmembrane region" description="Helical" evidence="1">
    <location>
        <begin position="44"/>
        <end position="64"/>
    </location>
</feature>
<keyword evidence="1" id="KW-0472">Membrane</keyword>